<dbReference type="EMBL" id="MFPX01000023">
    <property type="protein sequence ID" value="OGH66233.1"/>
    <property type="molecule type" value="Genomic_DNA"/>
</dbReference>
<keyword evidence="1" id="KW-0732">Signal</keyword>
<feature type="chain" id="PRO_5009525559" evidence="1">
    <location>
        <begin position="33"/>
        <end position="472"/>
    </location>
</feature>
<evidence type="ECO:0000256" key="1">
    <source>
        <dbReference type="SAM" id="SignalP"/>
    </source>
</evidence>
<accession>A0A1F6M3U9</accession>
<organism evidence="2 3">
    <name type="scientific">Candidatus Magasanikbacteria bacterium RIFCSPHIGHO2_02_FULL_41_13</name>
    <dbReference type="NCBI Taxonomy" id="1798676"/>
    <lineage>
        <taxon>Bacteria</taxon>
        <taxon>Candidatus Magasanikiibacteriota</taxon>
    </lineage>
</organism>
<dbReference type="AlphaFoldDB" id="A0A1F6M3U9"/>
<gene>
    <name evidence="2" type="ORF">A3B90_02505</name>
</gene>
<protein>
    <submittedName>
        <fullName evidence="2">Uncharacterized protein</fullName>
    </submittedName>
</protein>
<evidence type="ECO:0000313" key="2">
    <source>
        <dbReference type="EMBL" id="OGH66233.1"/>
    </source>
</evidence>
<sequence length="472" mass="50159">MTETKTKTKSLTNTHLAVAVVLAFIAGGFAFAAAPAGNRLGGPKCGMNMFKAVSPMRCGQNQASGADITCHDGSKKSYRPNRCMSLKDLQAYARVACANRCVPQPLPLVAVATGTVHMRTTNFLSSYQNRLVFSAGGTSGMHTAVELTASPVEDVAVESLTFQVTGGNYFMSDVSPGLDQNRVSSDAEVAALLTSVNIYPPDRQVPGFVGQASTNGNTVFTIPLNNVIIPAGETIQMPFSFVFNPSPSSTVFTPSLVGGSFRGLASAQRLNADVLANAEVWPTFDIMPARLNIYSNFQAGQLLAGNQALFLFQMETRGNFNSISGQAVDVLLQSLPLSLLKSEHVDLNNLQLCRSGFDSCIDLFVVTSTPNEIGLGLTPNQAGIDFNNLPAGFENFGRIRAAGTTTFTLIGRVNNPIDGFVQGKIPNLNSGNAVLYGTDANENNIIDRVVGFWPFQDVAPGRMDLLGPVVAN</sequence>
<reference evidence="2 3" key="1">
    <citation type="journal article" date="2016" name="Nat. Commun.">
        <title>Thousands of microbial genomes shed light on interconnected biogeochemical processes in an aquifer system.</title>
        <authorList>
            <person name="Anantharaman K."/>
            <person name="Brown C.T."/>
            <person name="Hug L.A."/>
            <person name="Sharon I."/>
            <person name="Castelle C.J."/>
            <person name="Probst A.J."/>
            <person name="Thomas B.C."/>
            <person name="Singh A."/>
            <person name="Wilkins M.J."/>
            <person name="Karaoz U."/>
            <person name="Brodie E.L."/>
            <person name="Williams K.H."/>
            <person name="Hubbard S.S."/>
            <person name="Banfield J.F."/>
        </authorList>
    </citation>
    <scope>NUCLEOTIDE SEQUENCE [LARGE SCALE GENOMIC DNA]</scope>
</reference>
<dbReference type="Proteomes" id="UP000178742">
    <property type="component" value="Unassembled WGS sequence"/>
</dbReference>
<name>A0A1F6M3U9_9BACT</name>
<evidence type="ECO:0000313" key="3">
    <source>
        <dbReference type="Proteomes" id="UP000178742"/>
    </source>
</evidence>
<comment type="caution">
    <text evidence="2">The sequence shown here is derived from an EMBL/GenBank/DDBJ whole genome shotgun (WGS) entry which is preliminary data.</text>
</comment>
<proteinExistence type="predicted"/>
<feature type="signal peptide" evidence="1">
    <location>
        <begin position="1"/>
        <end position="32"/>
    </location>
</feature>